<evidence type="ECO:0000256" key="3">
    <source>
        <dbReference type="ARBA" id="ARBA00022917"/>
    </source>
</evidence>
<dbReference type="HAMAP" id="MF_03004">
    <property type="entry name" value="eIF3e"/>
    <property type="match status" value="1"/>
</dbReference>
<dbReference type="PIRSF" id="PIRSF016255">
    <property type="entry name" value="eIF3e_su6"/>
    <property type="match status" value="1"/>
</dbReference>
<evidence type="ECO:0000256" key="4">
    <source>
        <dbReference type="HAMAP-Rule" id="MF_03004"/>
    </source>
</evidence>
<reference evidence="7 8" key="1">
    <citation type="submission" date="2014-02" db="EMBL/GenBank/DDBJ databases">
        <title>Single nucleus genome sequencing reveals high similarity among nuclei of an endomycorrhizal fungus.</title>
        <authorList>
            <person name="Lin K."/>
            <person name="Geurts R."/>
            <person name="Zhang Z."/>
            <person name="Limpens E."/>
            <person name="Saunders D.G."/>
            <person name="Mu D."/>
            <person name="Pang E."/>
            <person name="Cao H."/>
            <person name="Cha H."/>
            <person name="Lin T."/>
            <person name="Zhou Q."/>
            <person name="Shang Y."/>
            <person name="Li Y."/>
            <person name="Ivanov S."/>
            <person name="Sharma T."/>
            <person name="Velzen R.V."/>
            <person name="Ruijter N.D."/>
            <person name="Aanen D.K."/>
            <person name="Win J."/>
            <person name="Kamoun S."/>
            <person name="Bisseling T."/>
            <person name="Huang S."/>
        </authorList>
    </citation>
    <scope>NUCLEOTIDE SEQUENCE [LARGE SCALE GENOMIC DNA]</scope>
    <source>
        <strain evidence="8">DAOM197198w</strain>
    </source>
</reference>
<keyword evidence="8" id="KW-1185">Reference proteome</keyword>
<organism evidence="7 8">
    <name type="scientific">Rhizophagus irregularis (strain DAOM 197198w)</name>
    <name type="common">Glomus intraradices</name>
    <dbReference type="NCBI Taxonomy" id="1432141"/>
    <lineage>
        <taxon>Eukaryota</taxon>
        <taxon>Fungi</taxon>
        <taxon>Fungi incertae sedis</taxon>
        <taxon>Mucoromycota</taxon>
        <taxon>Glomeromycotina</taxon>
        <taxon>Glomeromycetes</taxon>
        <taxon>Glomerales</taxon>
        <taxon>Glomeraceae</taxon>
        <taxon>Rhizophagus</taxon>
    </lineage>
</organism>
<comment type="function">
    <text evidence="4">Component of the eukaryotic translation initiation factor 3 (eIF-3) complex, which is involved in protein synthesis of a specialized repertoire of mRNAs and, together with other initiation factors, stimulates binding of mRNA and methionyl-tRNAi to the 40S ribosome. The eIF-3 complex specifically targets and initiates translation of a subset of mRNAs involved in cell proliferation.</text>
</comment>
<dbReference type="Pfam" id="PF01399">
    <property type="entry name" value="PCI"/>
    <property type="match status" value="1"/>
</dbReference>
<dbReference type="InterPro" id="IPR019010">
    <property type="entry name" value="eIF3e_N"/>
</dbReference>
<dbReference type="PROSITE" id="PS50250">
    <property type="entry name" value="PCI"/>
    <property type="match status" value="1"/>
</dbReference>
<comment type="caution">
    <text evidence="7">The sequence shown here is derived from an EMBL/GenBank/DDBJ whole genome shotgun (WGS) entry which is preliminary data.</text>
</comment>
<dbReference type="GO" id="GO:0071540">
    <property type="term" value="C:eukaryotic translation initiation factor 3 complex, eIF3e"/>
    <property type="evidence" value="ECO:0007669"/>
    <property type="project" value="UniProtKB-UniRule"/>
</dbReference>
<dbReference type="Pfam" id="PF21357">
    <property type="entry name" value="EIF3E_C"/>
    <property type="match status" value="1"/>
</dbReference>
<dbReference type="PANTHER" id="PTHR10317">
    <property type="entry name" value="EUKARYOTIC TRANSLATION INITIATION FACTOR 3 SUBUNIT E"/>
    <property type="match status" value="1"/>
</dbReference>
<dbReference type="GO" id="GO:0003743">
    <property type="term" value="F:translation initiation factor activity"/>
    <property type="evidence" value="ECO:0007669"/>
    <property type="project" value="UniProtKB-UniRule"/>
</dbReference>
<dbReference type="STRING" id="1432141.A0A015ITE7"/>
<evidence type="ECO:0000256" key="5">
    <source>
        <dbReference type="PIRNR" id="PIRNR016255"/>
    </source>
</evidence>
<dbReference type="GO" id="GO:0016282">
    <property type="term" value="C:eukaryotic 43S preinitiation complex"/>
    <property type="evidence" value="ECO:0007669"/>
    <property type="project" value="UniProtKB-UniRule"/>
</dbReference>
<keyword evidence="3 4" id="KW-0648">Protein biosynthesis</keyword>
<comment type="similarity">
    <text evidence="4 5">Belongs to the eIF-3 subunit E family.</text>
</comment>
<protein>
    <recommendedName>
        <fullName evidence="4 5">Eukaryotic translation initiation factor 3 subunit E</fullName>
        <shortName evidence="4">eIF3e</shortName>
    </recommendedName>
</protein>
<comment type="subcellular location">
    <subcellularLocation>
        <location evidence="4 5">Cytoplasm</location>
    </subcellularLocation>
</comment>
<dbReference type="Pfam" id="PF09440">
    <property type="entry name" value="eIF3_N"/>
    <property type="match status" value="1"/>
</dbReference>
<dbReference type="SMART" id="SM01186">
    <property type="entry name" value="eIF3_N"/>
    <property type="match status" value="1"/>
</dbReference>
<accession>A0A015ITE7</accession>
<evidence type="ECO:0000256" key="1">
    <source>
        <dbReference type="ARBA" id="ARBA00022490"/>
    </source>
</evidence>
<evidence type="ECO:0000313" key="8">
    <source>
        <dbReference type="Proteomes" id="UP000022910"/>
    </source>
</evidence>
<dbReference type="InterPro" id="IPR016650">
    <property type="entry name" value="eIF3e"/>
</dbReference>
<dbReference type="OrthoDB" id="417252at2759"/>
<dbReference type="AlphaFoldDB" id="A0A015ITE7"/>
<dbReference type="GO" id="GO:0033290">
    <property type="term" value="C:eukaryotic 48S preinitiation complex"/>
    <property type="evidence" value="ECO:0007669"/>
    <property type="project" value="UniProtKB-UniRule"/>
</dbReference>
<feature type="domain" description="PCI" evidence="6">
    <location>
        <begin position="220"/>
        <end position="416"/>
    </location>
</feature>
<name>A0A015ITE7_RHIIW</name>
<evidence type="ECO:0000256" key="2">
    <source>
        <dbReference type="ARBA" id="ARBA00022540"/>
    </source>
</evidence>
<dbReference type="GO" id="GO:0001732">
    <property type="term" value="P:formation of cytoplasmic translation initiation complex"/>
    <property type="evidence" value="ECO:0007669"/>
    <property type="project" value="UniProtKB-UniRule"/>
</dbReference>
<evidence type="ECO:0000259" key="6">
    <source>
        <dbReference type="PROSITE" id="PS50250"/>
    </source>
</evidence>
<sequence length="456" mass="53322">MAATYDLTPKLIPYLDRHLVFPLLEFLSMHKIYPEIDLLKAKYELLAKTNMVDFISMLYKTIHDTEEVPNEFSTKRDEVLQTLENLQSEAQKVLDIIENPEVISALRQDKLQNLNFLKEKYGLTDKMLNTLYQFGQFQYNCGNYGGASDMLYHFRVLSTDHELNVSALWGKLASDILDSNWDGALEEVQKLKETIDQKNFTSPLHQLQQRTWFIHWSIFVFFNHPKGRDNIIDVFFTPSYINTIQTACPWILRYLTTAVVTNKRKKSILKDLVKIIQQESYEYRDPITEFIESLYVKFDFEGAQHKLKECEKVLSNDFFLVATLPEFVENARYLISETYCRIHLKIDIRYDKYYSLIYLLGNRSSPDFLISSGLSQTLNLDQEAGEKWIVNLIRDTRVDAKIDFKENTVIMNQNHTSIYQQVIERTRGLSFRSQILSSTIEKREAHQSASTAEAVE</sequence>
<dbReference type="CDD" id="cd21378">
    <property type="entry name" value="eIF3E"/>
    <property type="match status" value="1"/>
</dbReference>
<proteinExistence type="inferred from homology"/>
<dbReference type="HOGENOM" id="CLU_031132_0_0_1"/>
<dbReference type="EMBL" id="JEMT01027337">
    <property type="protein sequence ID" value="EXX57550.1"/>
    <property type="molecule type" value="Genomic_DNA"/>
</dbReference>
<dbReference type="Proteomes" id="UP000022910">
    <property type="component" value="Unassembled WGS sequence"/>
</dbReference>
<keyword evidence="2 4" id="KW-0396">Initiation factor</keyword>
<keyword evidence="1 4" id="KW-0963">Cytoplasm</keyword>
<comment type="subunit">
    <text evidence="4 5">Component of the eukaryotic translation initiation factor 3 (eIF-3) complex.</text>
</comment>
<evidence type="ECO:0000313" key="7">
    <source>
        <dbReference type="EMBL" id="EXX57550.1"/>
    </source>
</evidence>
<dbReference type="InterPro" id="IPR000717">
    <property type="entry name" value="PCI_dom"/>
</dbReference>
<gene>
    <name evidence="4" type="primary">INT6</name>
    <name evidence="7" type="ORF">RirG_206150</name>
</gene>